<dbReference type="Proteomes" id="UP000299102">
    <property type="component" value="Unassembled WGS sequence"/>
</dbReference>
<feature type="region of interest" description="Disordered" evidence="1">
    <location>
        <begin position="47"/>
        <end position="81"/>
    </location>
</feature>
<protein>
    <submittedName>
        <fullName evidence="2">Uncharacterized protein</fullName>
    </submittedName>
</protein>
<evidence type="ECO:0000313" key="2">
    <source>
        <dbReference type="EMBL" id="GBP64202.1"/>
    </source>
</evidence>
<dbReference type="AlphaFoldDB" id="A0A4C1XMG5"/>
<sequence>MVGHGCLPVVEAPLFMVNPTDIQACPYGALLSNVFRKSPWCKYRPEGDGGEARGCDLGSGKEETLGETGLSRSLNEATPCD</sequence>
<evidence type="ECO:0000313" key="3">
    <source>
        <dbReference type="Proteomes" id="UP000299102"/>
    </source>
</evidence>
<dbReference type="EMBL" id="BGZK01000890">
    <property type="protein sequence ID" value="GBP64202.1"/>
    <property type="molecule type" value="Genomic_DNA"/>
</dbReference>
<organism evidence="2 3">
    <name type="scientific">Eumeta variegata</name>
    <name type="common">Bagworm moth</name>
    <name type="synonym">Eumeta japonica</name>
    <dbReference type="NCBI Taxonomy" id="151549"/>
    <lineage>
        <taxon>Eukaryota</taxon>
        <taxon>Metazoa</taxon>
        <taxon>Ecdysozoa</taxon>
        <taxon>Arthropoda</taxon>
        <taxon>Hexapoda</taxon>
        <taxon>Insecta</taxon>
        <taxon>Pterygota</taxon>
        <taxon>Neoptera</taxon>
        <taxon>Endopterygota</taxon>
        <taxon>Lepidoptera</taxon>
        <taxon>Glossata</taxon>
        <taxon>Ditrysia</taxon>
        <taxon>Tineoidea</taxon>
        <taxon>Psychidae</taxon>
        <taxon>Oiketicinae</taxon>
        <taxon>Eumeta</taxon>
    </lineage>
</organism>
<proteinExistence type="predicted"/>
<name>A0A4C1XMG5_EUMVA</name>
<feature type="compositionally biased region" description="Basic and acidic residues" evidence="1">
    <location>
        <begin position="47"/>
        <end position="64"/>
    </location>
</feature>
<reference evidence="2 3" key="1">
    <citation type="journal article" date="2019" name="Commun. Biol.">
        <title>The bagworm genome reveals a unique fibroin gene that provides high tensile strength.</title>
        <authorList>
            <person name="Kono N."/>
            <person name="Nakamura H."/>
            <person name="Ohtoshi R."/>
            <person name="Tomita M."/>
            <person name="Numata K."/>
            <person name="Arakawa K."/>
        </authorList>
    </citation>
    <scope>NUCLEOTIDE SEQUENCE [LARGE SCALE GENOMIC DNA]</scope>
</reference>
<comment type="caution">
    <text evidence="2">The sequence shown here is derived from an EMBL/GenBank/DDBJ whole genome shotgun (WGS) entry which is preliminary data.</text>
</comment>
<keyword evidence="3" id="KW-1185">Reference proteome</keyword>
<feature type="compositionally biased region" description="Polar residues" evidence="1">
    <location>
        <begin position="70"/>
        <end position="81"/>
    </location>
</feature>
<gene>
    <name evidence="2" type="ORF">EVAR_35591_1</name>
</gene>
<evidence type="ECO:0000256" key="1">
    <source>
        <dbReference type="SAM" id="MobiDB-lite"/>
    </source>
</evidence>
<accession>A0A4C1XMG5</accession>